<dbReference type="RefSeq" id="WP_407346941.1">
    <property type="nucleotide sequence ID" value="NZ_CP136864.1"/>
</dbReference>
<dbReference type="EC" id="3.1.3.-" evidence="4"/>
<dbReference type="InterPro" id="IPR023214">
    <property type="entry name" value="HAD_sf"/>
</dbReference>
<evidence type="ECO:0000256" key="1">
    <source>
        <dbReference type="ARBA" id="ARBA00022723"/>
    </source>
</evidence>
<dbReference type="CDD" id="cd02612">
    <property type="entry name" value="HAD_PGPPase"/>
    <property type="match status" value="1"/>
</dbReference>
<dbReference type="Gene3D" id="1.20.1440.100">
    <property type="entry name" value="SG protein - dephosphorylation function"/>
    <property type="match status" value="1"/>
</dbReference>
<dbReference type="NCBIfam" id="TIGR01490">
    <property type="entry name" value="HAD-SF-IB-hyp1"/>
    <property type="match status" value="1"/>
</dbReference>
<keyword evidence="2 4" id="KW-0378">Hydrolase</keyword>
<reference evidence="4 5" key="1">
    <citation type="submission" date="2023-10" db="EMBL/GenBank/DDBJ databases">
        <title>Two novel species belonging to the OM43/NOR5 clade.</title>
        <authorList>
            <person name="Park M."/>
        </authorList>
    </citation>
    <scope>NUCLEOTIDE SEQUENCE [LARGE SCALE GENOMIC DNA]</scope>
    <source>
        <strain evidence="4 5">IMCC43200</strain>
    </source>
</reference>
<evidence type="ECO:0000313" key="4">
    <source>
        <dbReference type="EMBL" id="WOJ92347.1"/>
    </source>
</evidence>
<name>A0ABZ0HYP5_9GAMM</name>
<dbReference type="GO" id="GO:0016787">
    <property type="term" value="F:hydrolase activity"/>
    <property type="evidence" value="ECO:0007669"/>
    <property type="project" value="UniProtKB-KW"/>
</dbReference>
<dbReference type="PANTHER" id="PTHR43344">
    <property type="entry name" value="PHOSPHOSERINE PHOSPHATASE"/>
    <property type="match status" value="1"/>
</dbReference>
<protein>
    <submittedName>
        <fullName evidence="4">HAD family hydrolase</fullName>
        <ecNumber evidence="4">3.1.3.-</ecNumber>
    </submittedName>
</protein>
<dbReference type="Pfam" id="PF12710">
    <property type="entry name" value="HAD"/>
    <property type="match status" value="1"/>
</dbReference>
<gene>
    <name evidence="4" type="ORF">R0135_11175</name>
</gene>
<evidence type="ECO:0000313" key="5">
    <source>
        <dbReference type="Proteomes" id="UP001626537"/>
    </source>
</evidence>
<sequence length="218" mass="24563">MTLAIFDLDNTLIAGDSDHLWGEFLCTEGLVDQRSFRAANESFYADYQRGELDIQAYLSFALAPLAGRTPRDLSTLQDKFIRDCIRPILLPAATELIQKHRDQGDRLLIITATNEFVTKPIATLLGIHELLGCIVEIKDGMITGSPTGTLTYREGKVRRLREWLACEKESLEGAWFYSDSHNDLPLLEIVDNPILVDPDPTLARHGRERGWPQISLRA</sequence>
<keyword evidence="5" id="KW-1185">Reference proteome</keyword>
<dbReference type="EMBL" id="CP136864">
    <property type="protein sequence ID" value="WOJ92347.1"/>
    <property type="molecule type" value="Genomic_DNA"/>
</dbReference>
<accession>A0ABZ0HYP5</accession>
<evidence type="ECO:0000256" key="2">
    <source>
        <dbReference type="ARBA" id="ARBA00022801"/>
    </source>
</evidence>
<dbReference type="InterPro" id="IPR006385">
    <property type="entry name" value="HAD_hydro_SerB1"/>
</dbReference>
<evidence type="ECO:0000256" key="3">
    <source>
        <dbReference type="ARBA" id="ARBA00022842"/>
    </source>
</evidence>
<dbReference type="PANTHER" id="PTHR43344:SF13">
    <property type="entry name" value="PHOSPHATASE RV3661-RELATED"/>
    <property type="match status" value="1"/>
</dbReference>
<organism evidence="4 5">
    <name type="scientific">Congregibacter variabilis</name>
    <dbReference type="NCBI Taxonomy" id="3081200"/>
    <lineage>
        <taxon>Bacteria</taxon>
        <taxon>Pseudomonadati</taxon>
        <taxon>Pseudomonadota</taxon>
        <taxon>Gammaproteobacteria</taxon>
        <taxon>Cellvibrionales</taxon>
        <taxon>Halieaceae</taxon>
        <taxon>Congregibacter</taxon>
    </lineage>
</organism>
<dbReference type="Gene3D" id="3.40.50.1000">
    <property type="entry name" value="HAD superfamily/HAD-like"/>
    <property type="match status" value="1"/>
</dbReference>
<dbReference type="InterPro" id="IPR036412">
    <property type="entry name" value="HAD-like_sf"/>
</dbReference>
<dbReference type="Proteomes" id="UP001626537">
    <property type="component" value="Chromosome"/>
</dbReference>
<dbReference type="InterPro" id="IPR050582">
    <property type="entry name" value="HAD-like_SerB"/>
</dbReference>
<keyword evidence="3" id="KW-0460">Magnesium</keyword>
<proteinExistence type="predicted"/>
<keyword evidence="1" id="KW-0479">Metal-binding</keyword>
<dbReference type="SUPFAM" id="SSF56784">
    <property type="entry name" value="HAD-like"/>
    <property type="match status" value="1"/>
</dbReference>
<dbReference type="NCBIfam" id="TIGR01488">
    <property type="entry name" value="HAD-SF-IB"/>
    <property type="match status" value="1"/>
</dbReference>